<gene>
    <name evidence="4" type="ORF">AAF712_007823</name>
</gene>
<feature type="region of interest" description="Disordered" evidence="2">
    <location>
        <begin position="258"/>
        <end position="307"/>
    </location>
</feature>
<reference evidence="4 5" key="1">
    <citation type="submission" date="2024-05" db="EMBL/GenBank/DDBJ databases">
        <title>A draft genome resource for the thread blight pathogen Marasmius tenuissimus strain MS-2.</title>
        <authorList>
            <person name="Yulfo-Soto G.E."/>
            <person name="Baruah I.K."/>
            <person name="Amoako-Attah I."/>
            <person name="Bukari Y."/>
            <person name="Meinhardt L.W."/>
            <person name="Bailey B.A."/>
            <person name="Cohen S.P."/>
        </authorList>
    </citation>
    <scope>NUCLEOTIDE SEQUENCE [LARGE SCALE GENOMIC DNA]</scope>
    <source>
        <strain evidence="4 5">MS-2</strain>
    </source>
</reference>
<evidence type="ECO:0000313" key="4">
    <source>
        <dbReference type="EMBL" id="KAL0065153.1"/>
    </source>
</evidence>
<accession>A0ABR2ZUR9</accession>
<feature type="region of interest" description="Disordered" evidence="2">
    <location>
        <begin position="346"/>
        <end position="435"/>
    </location>
</feature>
<feature type="compositionally biased region" description="Polar residues" evidence="2">
    <location>
        <begin position="295"/>
        <end position="304"/>
    </location>
</feature>
<evidence type="ECO:0000256" key="2">
    <source>
        <dbReference type="SAM" id="MobiDB-lite"/>
    </source>
</evidence>
<sequence length="618" mass="68737">MARVPPNLSYVTIYNPTLKPSADVSKDDEDAEEQAQILFYTSKERAASRDNMLRQIGLAKALANFSESFSGGEFCDSIHSQTRRMIMMCPEPDFWIHAAVEFAKTPRTPTLTRANAKGKGKEKQKEPALTYDYSDASVHVTALKADIMKGYERFKLTHGSFTSILTNQGRTALELQLERFFTVWAWSWDIETGFEFGDHLGVPLHPTHALITPLLDQLSSTIPDSLAPIFATSTHIIPSKRYLNGRLPISLSRHIISLVPPPPEPSEKGPTTNSESTTRHKKPPDPEGTKENTSKHQSNPSVNSFMGIPTGNLNMNVNVKWSWPGYLTFGKSNPQDRPMIATTPAVEKKPHEEPHGEGEAVEEQPPPRDRPEEVEVDKNALDDAISSEGVHTPDTLSKQSNFDVEDGDKREVEDEPVPSPPSEPPVPHTPPRPFSSIGVHIADPLNPLLTKKRKIHFLSQPGRSIVLASIAEDHDLSADILDTVSAKVDALFVEIDRTTNDPPKSASSDGTTPVAKLLQQKDRHIMALPQFTVSSSASQKRFTSKSQHLFNVQQFLESDPEIKEVFSRGQNPQNWHVGRRVKEGDAVYMEVYSKESSLTDVDNSLTGVVRHMEEFEDL</sequence>
<proteinExistence type="inferred from homology"/>
<dbReference type="InterPro" id="IPR043987">
    <property type="entry name" value="CCZ1/INTU/HSP4_longin_1"/>
</dbReference>
<feature type="domain" description="CCZ1/INTU/HSP4 first Longin" evidence="3">
    <location>
        <begin position="10"/>
        <end position="158"/>
    </location>
</feature>
<evidence type="ECO:0000256" key="1">
    <source>
        <dbReference type="ARBA" id="ARBA00005352"/>
    </source>
</evidence>
<dbReference type="PANTHER" id="PTHR13056:SF0">
    <property type="entry name" value="VACUOLAR FUSION PROTEIN CCZ1 HOMOLOG-RELATED"/>
    <property type="match status" value="1"/>
</dbReference>
<feature type="compositionally biased region" description="Basic and acidic residues" evidence="2">
    <location>
        <begin position="346"/>
        <end position="358"/>
    </location>
</feature>
<keyword evidence="5" id="KW-1185">Reference proteome</keyword>
<feature type="compositionally biased region" description="Pro residues" evidence="2">
    <location>
        <begin position="417"/>
        <end position="433"/>
    </location>
</feature>
<dbReference type="Pfam" id="PF19031">
    <property type="entry name" value="Intu_longin_1"/>
    <property type="match status" value="1"/>
</dbReference>
<protein>
    <recommendedName>
        <fullName evidence="3">CCZ1/INTU/HSP4 first Longin domain-containing protein</fullName>
    </recommendedName>
</protein>
<feature type="compositionally biased region" description="Basic and acidic residues" evidence="2">
    <location>
        <begin position="365"/>
        <end position="381"/>
    </location>
</feature>
<dbReference type="Proteomes" id="UP001437256">
    <property type="component" value="Unassembled WGS sequence"/>
</dbReference>
<comment type="similarity">
    <text evidence="1">Belongs to the CCZ1 family.</text>
</comment>
<evidence type="ECO:0000313" key="5">
    <source>
        <dbReference type="Proteomes" id="UP001437256"/>
    </source>
</evidence>
<name>A0ABR2ZUR9_9AGAR</name>
<dbReference type="PANTHER" id="PTHR13056">
    <property type="entry name" value="VACUOLAR FUSION PROTEIN CCZ1 HOMOLOG-RELATED"/>
    <property type="match status" value="1"/>
</dbReference>
<evidence type="ECO:0000259" key="3">
    <source>
        <dbReference type="Pfam" id="PF19031"/>
    </source>
</evidence>
<organism evidence="4 5">
    <name type="scientific">Marasmius tenuissimus</name>
    <dbReference type="NCBI Taxonomy" id="585030"/>
    <lineage>
        <taxon>Eukaryota</taxon>
        <taxon>Fungi</taxon>
        <taxon>Dikarya</taxon>
        <taxon>Basidiomycota</taxon>
        <taxon>Agaricomycotina</taxon>
        <taxon>Agaricomycetes</taxon>
        <taxon>Agaricomycetidae</taxon>
        <taxon>Agaricales</taxon>
        <taxon>Marasmiineae</taxon>
        <taxon>Marasmiaceae</taxon>
        <taxon>Marasmius</taxon>
    </lineage>
</organism>
<dbReference type="EMBL" id="JBBXMP010000051">
    <property type="protein sequence ID" value="KAL0065153.1"/>
    <property type="molecule type" value="Genomic_DNA"/>
</dbReference>
<comment type="caution">
    <text evidence="4">The sequence shown here is derived from an EMBL/GenBank/DDBJ whole genome shotgun (WGS) entry which is preliminary data.</text>
</comment>
<feature type="compositionally biased region" description="Basic and acidic residues" evidence="2">
    <location>
        <begin position="283"/>
        <end position="294"/>
    </location>
</feature>
<dbReference type="InterPro" id="IPR013176">
    <property type="entry name" value="Ccz1"/>
</dbReference>